<reference evidence="1" key="1">
    <citation type="submission" date="2013-08" db="EMBL/GenBank/DDBJ databases">
        <authorList>
            <person name="Mendez C."/>
            <person name="Richter M."/>
            <person name="Ferrer M."/>
            <person name="Sanchez J."/>
        </authorList>
    </citation>
    <scope>NUCLEOTIDE SEQUENCE</scope>
</reference>
<gene>
    <name evidence="1" type="ORF">B1A_18605</name>
</gene>
<reference evidence="1" key="2">
    <citation type="journal article" date="2014" name="ISME J.">
        <title>Microbial stratification in low pH oxic and suboxic macroscopic growths along an acid mine drainage.</title>
        <authorList>
            <person name="Mendez-Garcia C."/>
            <person name="Mesa V."/>
            <person name="Sprenger R.R."/>
            <person name="Richter M."/>
            <person name="Diez M.S."/>
            <person name="Solano J."/>
            <person name="Bargiela R."/>
            <person name="Golyshina O.V."/>
            <person name="Manteca A."/>
            <person name="Ramos J.L."/>
            <person name="Gallego J.R."/>
            <person name="Llorente I."/>
            <person name="Martins Dos Santos V.A."/>
            <person name="Jensen O.N."/>
            <person name="Pelaez A.I."/>
            <person name="Sanchez J."/>
            <person name="Ferrer M."/>
        </authorList>
    </citation>
    <scope>NUCLEOTIDE SEQUENCE</scope>
</reference>
<comment type="caution">
    <text evidence="1">The sequence shown here is derived from an EMBL/GenBank/DDBJ whole genome shotgun (WGS) entry which is preliminary data.</text>
</comment>
<sequence>MTTDGVIDDHVLARYRELLDQEDAAFNEVEHAFEDGDRVHFENDLALWRKAIEAKISYLEKCGLSLLGPNWADTLPDLGRSKQTTSV</sequence>
<organism evidence="1">
    <name type="scientific">mine drainage metagenome</name>
    <dbReference type="NCBI Taxonomy" id="410659"/>
    <lineage>
        <taxon>unclassified sequences</taxon>
        <taxon>metagenomes</taxon>
        <taxon>ecological metagenomes</taxon>
    </lineage>
</organism>
<accession>T0YNM4</accession>
<evidence type="ECO:0000313" key="1">
    <source>
        <dbReference type="EMBL" id="EQD34638.1"/>
    </source>
</evidence>
<protein>
    <submittedName>
        <fullName evidence="1">Uncharacterized protein</fullName>
    </submittedName>
</protein>
<name>T0YNM4_9ZZZZ</name>
<proteinExistence type="predicted"/>
<dbReference type="EMBL" id="AUZX01013733">
    <property type="protein sequence ID" value="EQD34638.1"/>
    <property type="molecule type" value="Genomic_DNA"/>
</dbReference>
<dbReference type="AlphaFoldDB" id="T0YNM4"/>